<proteinExistence type="inferred from homology"/>
<sequence length="349" mass="36560">MRTQTSHEGSQRTVSSRRSSSSLEQEQAAHRRLVVVIVGASSGIGHAAAVAFARRGARLVLAARSADTLAPVVTECIAEGTSALGIPTDVTDADAVRKLADRAISHYGHIDVWVNAAGVGAVGRFDGVPLSASRRVIESNLMGHLHGAHAAIQHFRETGRGLLVNLNSMGGWVGTPFAAAYSASKFGVRGLSESLRAEVADLPNVHICDVAPTLVDTPGLANGANYTGRRLRMPLPMLDPRRVAQTIVALAYSSHPRPVTWLGAAALPGRVAHAVSPTLVGKVMNWFGARGLRHAEPAPLSDGNLYEPSVDTGIDGGVRSARTEAATAAIVLGTVGLAIGWWVGSRTRR</sequence>
<keyword evidence="7" id="KW-1185">Reference proteome</keyword>
<dbReference type="InterPro" id="IPR020904">
    <property type="entry name" value="Sc_DH/Rdtase_CS"/>
</dbReference>
<feature type="transmembrane region" description="Helical" evidence="5">
    <location>
        <begin position="325"/>
        <end position="344"/>
    </location>
</feature>
<dbReference type="InterPro" id="IPR036291">
    <property type="entry name" value="NAD(P)-bd_dom_sf"/>
</dbReference>
<dbReference type="PANTHER" id="PTHR44196:SF1">
    <property type="entry name" value="DEHYDROGENASE_REDUCTASE SDR FAMILY MEMBER 7B"/>
    <property type="match status" value="1"/>
</dbReference>
<evidence type="ECO:0000313" key="6">
    <source>
        <dbReference type="EMBL" id="QNN57095.1"/>
    </source>
</evidence>
<dbReference type="PRINTS" id="PR00081">
    <property type="entry name" value="GDHRDH"/>
</dbReference>
<feature type="region of interest" description="Disordered" evidence="4">
    <location>
        <begin position="1"/>
        <end position="23"/>
    </location>
</feature>
<dbReference type="EMBL" id="CP060714">
    <property type="protein sequence ID" value="QNN57095.1"/>
    <property type="molecule type" value="Genomic_DNA"/>
</dbReference>
<dbReference type="PRINTS" id="PR00080">
    <property type="entry name" value="SDRFAMILY"/>
</dbReference>
<dbReference type="Proteomes" id="UP000515811">
    <property type="component" value="Chromosome"/>
</dbReference>
<protein>
    <submittedName>
        <fullName evidence="6">SDR family oxidoreductase</fullName>
    </submittedName>
</protein>
<evidence type="ECO:0000256" key="2">
    <source>
        <dbReference type="ARBA" id="ARBA00023002"/>
    </source>
</evidence>
<dbReference type="Pfam" id="PF00106">
    <property type="entry name" value="adh_short"/>
    <property type="match status" value="1"/>
</dbReference>
<dbReference type="PANTHER" id="PTHR44196">
    <property type="entry name" value="DEHYDROGENASE/REDUCTASE SDR FAMILY MEMBER 7B"/>
    <property type="match status" value="1"/>
</dbReference>
<evidence type="ECO:0000313" key="7">
    <source>
        <dbReference type="Proteomes" id="UP000515811"/>
    </source>
</evidence>
<dbReference type="AlphaFoldDB" id="A0A7G9RNC0"/>
<keyword evidence="5" id="KW-0472">Membrane</keyword>
<feature type="compositionally biased region" description="Polar residues" evidence="4">
    <location>
        <begin position="1"/>
        <end position="14"/>
    </location>
</feature>
<organism evidence="6 7">
    <name type="scientific">Diaphorobacter ruginosibacter</name>
    <dbReference type="NCBI Taxonomy" id="1715720"/>
    <lineage>
        <taxon>Bacteria</taxon>
        <taxon>Pseudomonadati</taxon>
        <taxon>Pseudomonadota</taxon>
        <taxon>Betaproteobacteria</taxon>
        <taxon>Burkholderiales</taxon>
        <taxon>Comamonadaceae</taxon>
        <taxon>Diaphorobacter</taxon>
    </lineage>
</organism>
<name>A0A7G9RNC0_9BURK</name>
<dbReference type="KEGG" id="drg:H9K76_21875"/>
<keyword evidence="5" id="KW-0812">Transmembrane</keyword>
<dbReference type="GO" id="GO:0016491">
    <property type="term" value="F:oxidoreductase activity"/>
    <property type="evidence" value="ECO:0007669"/>
    <property type="project" value="UniProtKB-KW"/>
</dbReference>
<evidence type="ECO:0000256" key="5">
    <source>
        <dbReference type="SAM" id="Phobius"/>
    </source>
</evidence>
<dbReference type="PROSITE" id="PS00061">
    <property type="entry name" value="ADH_SHORT"/>
    <property type="match status" value="1"/>
</dbReference>
<accession>A0A7G9RNC0</accession>
<dbReference type="RefSeq" id="WP_187597360.1">
    <property type="nucleotide sequence ID" value="NZ_CP060714.1"/>
</dbReference>
<keyword evidence="5" id="KW-1133">Transmembrane helix</keyword>
<comment type="similarity">
    <text evidence="1 3">Belongs to the short-chain dehydrogenases/reductases (SDR) family.</text>
</comment>
<dbReference type="NCBIfam" id="NF004792">
    <property type="entry name" value="PRK06139.1"/>
    <property type="match status" value="1"/>
</dbReference>
<evidence type="ECO:0000256" key="4">
    <source>
        <dbReference type="SAM" id="MobiDB-lite"/>
    </source>
</evidence>
<dbReference type="Gene3D" id="3.40.50.720">
    <property type="entry name" value="NAD(P)-binding Rossmann-like Domain"/>
    <property type="match status" value="1"/>
</dbReference>
<evidence type="ECO:0000256" key="3">
    <source>
        <dbReference type="RuleBase" id="RU000363"/>
    </source>
</evidence>
<dbReference type="InterPro" id="IPR002347">
    <property type="entry name" value="SDR_fam"/>
</dbReference>
<dbReference type="SUPFAM" id="SSF51735">
    <property type="entry name" value="NAD(P)-binding Rossmann-fold domains"/>
    <property type="match status" value="1"/>
</dbReference>
<keyword evidence="2" id="KW-0560">Oxidoreductase</keyword>
<reference evidence="6 7" key="1">
    <citation type="submission" date="2020-08" db="EMBL/GenBank/DDBJ databases">
        <title>Genome sequence of Diaphorobacter ruginosibacter DSM 27467T.</title>
        <authorList>
            <person name="Hyun D.-W."/>
            <person name="Bae J.-W."/>
        </authorList>
    </citation>
    <scope>NUCLEOTIDE SEQUENCE [LARGE SCALE GENOMIC DNA]</scope>
    <source>
        <strain evidence="6 7">DSM 27467</strain>
    </source>
</reference>
<dbReference type="GO" id="GO:0016020">
    <property type="term" value="C:membrane"/>
    <property type="evidence" value="ECO:0007669"/>
    <property type="project" value="TreeGrafter"/>
</dbReference>
<gene>
    <name evidence="6" type="ORF">H9K76_21875</name>
</gene>
<evidence type="ECO:0000256" key="1">
    <source>
        <dbReference type="ARBA" id="ARBA00006484"/>
    </source>
</evidence>